<dbReference type="RefSeq" id="XP_058305813.1">
    <property type="nucleotide sequence ID" value="XM_058455825.1"/>
</dbReference>
<keyword evidence="4" id="KW-0479">Metal-binding</keyword>
<feature type="domain" description="Xylose isomerase-like TIM barrel" evidence="10">
    <location>
        <begin position="187"/>
        <end position="436"/>
    </location>
</feature>
<dbReference type="CDD" id="cd00019">
    <property type="entry name" value="AP2Ec"/>
    <property type="match status" value="1"/>
</dbReference>
<keyword evidence="6" id="KW-0378">Hydrolase</keyword>
<feature type="compositionally biased region" description="Acidic residues" evidence="9">
    <location>
        <begin position="56"/>
        <end position="66"/>
    </location>
</feature>
<keyword evidence="7" id="KW-0862">Zinc</keyword>
<dbReference type="GO" id="GO:0003677">
    <property type="term" value="F:DNA binding"/>
    <property type="evidence" value="ECO:0007669"/>
    <property type="project" value="InterPro"/>
</dbReference>
<evidence type="ECO:0000256" key="1">
    <source>
        <dbReference type="ARBA" id="ARBA00001947"/>
    </source>
</evidence>
<feature type="compositionally biased region" description="Basic and acidic residues" evidence="9">
    <location>
        <begin position="491"/>
        <end position="525"/>
    </location>
</feature>
<comment type="cofactor">
    <cofactor evidence="1">
        <name>Zn(2+)</name>
        <dbReference type="ChEBI" id="CHEBI:29105"/>
    </cofactor>
</comment>
<sequence>MSGPTKEEISAQSSKQAATEPKVSHKRNLSNGTPDSSPARRSKRQRSNINLKEASSSEESDKESDQDFAPQKKTPAKSTPPKPRVKKTPSSVKKETVDDTDIVSTIQTSEKVTVSKTEEDGVSVKAEPKAAATTQTKPAPARRGKKTKEEKEAEAMPLAPRSKGLKMFVGAHVSAAKGVFNSIHNSEHIGGNAIALFLKSQRKWDNPALQDDVRDQFRKLCAEKNYDASKHILPHGSYLVNLAQSDKAKATQAYNSFVDDLRRCEALGITLYNFHPGSSNQTPLPEALARLAETLTKAIIETSTVVPVLETMCGHGNTIGGSLSEFRDLLALIPKEHHSRIGICIDTCHSFAAGYDLTSPEGFKAFMTEFDELVGVKFLRALHLNDSKAPRGSKRDLHANIGTGFLGLRAFHNVMNEPRFEGLPMVLETPIDRVEDVDEGSDGEGKKKKKGPRRPAGASPPTAPDPGVWAREIKLLESLIGMDPEGEEFKALEAKLSEEGKEVREKHMEQYERKLETEKKKEAKGKGKQKSLTDMVKKADRD</sequence>
<dbReference type="GO" id="GO:0003906">
    <property type="term" value="F:DNA-(apurinic or apyrimidinic site) endonuclease activity"/>
    <property type="evidence" value="ECO:0007669"/>
    <property type="project" value="TreeGrafter"/>
</dbReference>
<dbReference type="Pfam" id="PF01261">
    <property type="entry name" value="AP_endonuc_2"/>
    <property type="match status" value="1"/>
</dbReference>
<dbReference type="GO" id="GO:0005634">
    <property type="term" value="C:nucleus"/>
    <property type="evidence" value="ECO:0007669"/>
    <property type="project" value="TreeGrafter"/>
</dbReference>
<dbReference type="PROSITE" id="PS00731">
    <property type="entry name" value="AP_NUCLEASE_F2_3"/>
    <property type="match status" value="1"/>
</dbReference>
<dbReference type="InterPro" id="IPR013022">
    <property type="entry name" value="Xyl_isomerase-like_TIM-brl"/>
</dbReference>
<evidence type="ECO:0000256" key="7">
    <source>
        <dbReference type="ARBA" id="ARBA00022833"/>
    </source>
</evidence>
<dbReference type="GeneID" id="83183126"/>
<dbReference type="SMART" id="SM00518">
    <property type="entry name" value="AP2Ec"/>
    <property type="match status" value="1"/>
</dbReference>
<reference evidence="11" key="2">
    <citation type="journal article" date="2023" name="IMA Fungus">
        <title>Comparative genomic study of the Penicillium genus elucidates a diverse pangenome and 15 lateral gene transfer events.</title>
        <authorList>
            <person name="Petersen C."/>
            <person name="Sorensen T."/>
            <person name="Nielsen M.R."/>
            <person name="Sondergaard T.E."/>
            <person name="Sorensen J.L."/>
            <person name="Fitzpatrick D.A."/>
            <person name="Frisvad J.C."/>
            <person name="Nielsen K.L."/>
        </authorList>
    </citation>
    <scope>NUCLEOTIDE SEQUENCE</scope>
    <source>
        <strain evidence="11">IBT 15544</strain>
    </source>
</reference>
<feature type="region of interest" description="Disordered" evidence="9">
    <location>
        <begin position="1"/>
        <end position="156"/>
    </location>
</feature>
<proteinExistence type="inferred from homology"/>
<dbReference type="OrthoDB" id="7663182at2759"/>
<organism evidence="11 12">
    <name type="scientific">Penicillium cinerascens</name>
    <dbReference type="NCBI Taxonomy" id="70096"/>
    <lineage>
        <taxon>Eukaryota</taxon>
        <taxon>Fungi</taxon>
        <taxon>Dikarya</taxon>
        <taxon>Ascomycota</taxon>
        <taxon>Pezizomycotina</taxon>
        <taxon>Eurotiomycetes</taxon>
        <taxon>Eurotiomycetidae</taxon>
        <taxon>Eurotiales</taxon>
        <taxon>Aspergillaceae</taxon>
        <taxon>Penicillium</taxon>
    </lineage>
</organism>
<dbReference type="InterPro" id="IPR001719">
    <property type="entry name" value="AP_endonuc_2"/>
</dbReference>
<dbReference type="NCBIfam" id="TIGR00587">
    <property type="entry name" value="nfo"/>
    <property type="match status" value="1"/>
</dbReference>
<dbReference type="GO" id="GO:0006284">
    <property type="term" value="P:base-excision repair"/>
    <property type="evidence" value="ECO:0007669"/>
    <property type="project" value="TreeGrafter"/>
</dbReference>
<comment type="caution">
    <text evidence="11">The sequence shown here is derived from an EMBL/GenBank/DDBJ whole genome shotgun (WGS) entry which is preliminary data.</text>
</comment>
<dbReference type="FunFam" id="3.20.20.150:FF:000001">
    <property type="entry name" value="Probable endonuclease 4"/>
    <property type="match status" value="1"/>
</dbReference>
<dbReference type="EMBL" id="JAPQKR010000015">
    <property type="protein sequence ID" value="KAJ5195325.1"/>
    <property type="molecule type" value="Genomic_DNA"/>
</dbReference>
<dbReference type="HAMAP" id="MF_00152">
    <property type="entry name" value="Nfo"/>
    <property type="match status" value="1"/>
</dbReference>
<dbReference type="PROSITE" id="PS00730">
    <property type="entry name" value="AP_NUCLEASE_F2_2"/>
    <property type="match status" value="1"/>
</dbReference>
<protein>
    <recommendedName>
        <fullName evidence="3">Apurinic-apyrimidinic endonuclease 1</fullName>
    </recommendedName>
</protein>
<dbReference type="InterPro" id="IPR018246">
    <property type="entry name" value="AP_endonuc_F2_Zn_BS"/>
</dbReference>
<keyword evidence="12" id="KW-1185">Reference proteome</keyword>
<evidence type="ECO:0000256" key="5">
    <source>
        <dbReference type="ARBA" id="ARBA00022763"/>
    </source>
</evidence>
<dbReference type="InterPro" id="IPR036237">
    <property type="entry name" value="Xyl_isomerase-like_sf"/>
</dbReference>
<accession>A0A9W9MAI3</accession>
<reference evidence="11" key="1">
    <citation type="submission" date="2022-12" db="EMBL/GenBank/DDBJ databases">
        <authorList>
            <person name="Petersen C."/>
        </authorList>
    </citation>
    <scope>NUCLEOTIDE SEQUENCE</scope>
    <source>
        <strain evidence="11">IBT 15544</strain>
    </source>
</reference>
<feature type="region of interest" description="Disordered" evidence="9">
    <location>
        <begin position="491"/>
        <end position="542"/>
    </location>
</feature>
<evidence type="ECO:0000256" key="3">
    <source>
        <dbReference type="ARBA" id="ARBA00021759"/>
    </source>
</evidence>
<evidence type="ECO:0000313" key="12">
    <source>
        <dbReference type="Proteomes" id="UP001150904"/>
    </source>
</evidence>
<dbReference type="GO" id="GO:0005739">
    <property type="term" value="C:mitochondrion"/>
    <property type="evidence" value="ECO:0007669"/>
    <property type="project" value="TreeGrafter"/>
</dbReference>
<dbReference type="AlphaFoldDB" id="A0A9W9MAI3"/>
<dbReference type="GO" id="GO:0008081">
    <property type="term" value="F:phosphoric diester hydrolase activity"/>
    <property type="evidence" value="ECO:0007669"/>
    <property type="project" value="TreeGrafter"/>
</dbReference>
<dbReference type="Gene3D" id="3.20.20.150">
    <property type="entry name" value="Divalent-metal-dependent TIM barrel enzymes"/>
    <property type="match status" value="1"/>
</dbReference>
<evidence type="ECO:0000256" key="9">
    <source>
        <dbReference type="SAM" id="MobiDB-lite"/>
    </source>
</evidence>
<dbReference type="PROSITE" id="PS51432">
    <property type="entry name" value="AP_NUCLEASE_F2_4"/>
    <property type="match status" value="1"/>
</dbReference>
<dbReference type="SUPFAM" id="SSF51658">
    <property type="entry name" value="Xylose isomerase-like"/>
    <property type="match status" value="1"/>
</dbReference>
<comment type="similarity">
    <text evidence="2">Belongs to the AP endonuclease 2 family.</text>
</comment>
<feature type="compositionally biased region" description="Polar residues" evidence="9">
    <location>
        <begin position="102"/>
        <end position="115"/>
    </location>
</feature>
<evidence type="ECO:0000256" key="8">
    <source>
        <dbReference type="ARBA" id="ARBA00023204"/>
    </source>
</evidence>
<name>A0A9W9MAI3_9EURO</name>
<evidence type="ECO:0000256" key="2">
    <source>
        <dbReference type="ARBA" id="ARBA00005340"/>
    </source>
</evidence>
<dbReference type="PANTHER" id="PTHR21445">
    <property type="entry name" value="ENDONUCLEASE IV ENDODEOXYRIBONUCLEASE IV"/>
    <property type="match status" value="1"/>
</dbReference>
<feature type="region of interest" description="Disordered" evidence="9">
    <location>
        <begin position="434"/>
        <end position="468"/>
    </location>
</feature>
<gene>
    <name evidence="11" type="ORF">N7498_008763</name>
</gene>
<dbReference type="GO" id="GO:0008270">
    <property type="term" value="F:zinc ion binding"/>
    <property type="evidence" value="ECO:0007669"/>
    <property type="project" value="InterPro"/>
</dbReference>
<evidence type="ECO:0000256" key="6">
    <source>
        <dbReference type="ARBA" id="ARBA00022801"/>
    </source>
</evidence>
<dbReference type="PANTHER" id="PTHR21445:SF0">
    <property type="entry name" value="APURINIC-APYRIMIDINIC ENDONUCLEASE"/>
    <property type="match status" value="1"/>
</dbReference>
<evidence type="ECO:0000259" key="10">
    <source>
        <dbReference type="Pfam" id="PF01261"/>
    </source>
</evidence>
<keyword evidence="5" id="KW-0227">DNA damage</keyword>
<keyword evidence="8" id="KW-0234">DNA repair</keyword>
<feature type="compositionally biased region" description="Low complexity" evidence="9">
    <location>
        <begin position="129"/>
        <end position="139"/>
    </location>
</feature>
<evidence type="ECO:0000256" key="4">
    <source>
        <dbReference type="ARBA" id="ARBA00022723"/>
    </source>
</evidence>
<feature type="compositionally biased region" description="Low complexity" evidence="9">
    <location>
        <begin position="69"/>
        <end position="79"/>
    </location>
</feature>
<evidence type="ECO:0000313" key="11">
    <source>
        <dbReference type="EMBL" id="KAJ5195325.1"/>
    </source>
</evidence>
<dbReference type="Proteomes" id="UP001150904">
    <property type="component" value="Unassembled WGS sequence"/>
</dbReference>